<dbReference type="RefSeq" id="WP_071907782.1">
    <property type="nucleotide sequence ID" value="NZ_LT607756.1"/>
</dbReference>
<dbReference type="InterPro" id="IPR026597">
    <property type="entry name" value="HGPRTase-like"/>
</dbReference>
<dbReference type="PANTHER" id="PTHR43864">
    <property type="entry name" value="HYPOXANTHINE/GUANINE PHOSPHORIBOSYLTRANSFERASE"/>
    <property type="match status" value="1"/>
</dbReference>
<evidence type="ECO:0000256" key="3">
    <source>
        <dbReference type="ARBA" id="ARBA00022679"/>
    </source>
</evidence>
<dbReference type="Pfam" id="PF00156">
    <property type="entry name" value="Pribosyltran"/>
    <property type="match status" value="1"/>
</dbReference>
<dbReference type="STRING" id="118062.MCBB_2209"/>
<keyword evidence="3 5" id="KW-0808">Transferase</keyword>
<dbReference type="GeneID" id="30413044"/>
<protein>
    <recommendedName>
        <fullName evidence="5">Hypoxanthine/guanine phosphoribosyltransferase</fullName>
        <shortName evidence="5">HGPRTase</shortName>
        <ecNumber evidence="5">2.4.2.8</ecNumber>
    </recommendedName>
</protein>
<name>A0A1D3L5B3_9EURY</name>
<keyword evidence="2 5" id="KW-0328">Glycosyltransferase</keyword>
<evidence type="ECO:0000313" key="8">
    <source>
        <dbReference type="Proteomes" id="UP000094707"/>
    </source>
</evidence>
<dbReference type="InterPro" id="IPR000836">
    <property type="entry name" value="PRTase_dom"/>
</dbReference>
<dbReference type="Gene3D" id="3.40.50.2020">
    <property type="match status" value="1"/>
</dbReference>
<dbReference type="PATRIC" id="fig|129848.4.peg.2255"/>
<feature type="domain" description="Phosphoribosyltransferase" evidence="6">
    <location>
        <begin position="52"/>
        <end position="161"/>
    </location>
</feature>
<comment type="catalytic activity">
    <reaction evidence="5">
        <text>IMP + diphosphate = hypoxanthine + 5-phospho-alpha-D-ribose 1-diphosphate</text>
        <dbReference type="Rhea" id="RHEA:17973"/>
        <dbReference type="ChEBI" id="CHEBI:17368"/>
        <dbReference type="ChEBI" id="CHEBI:33019"/>
        <dbReference type="ChEBI" id="CHEBI:58017"/>
        <dbReference type="ChEBI" id="CHEBI:58053"/>
        <dbReference type="EC" id="2.4.2.8"/>
    </reaction>
</comment>
<dbReference type="GO" id="GO:0004422">
    <property type="term" value="F:hypoxanthine phosphoribosyltransferase activity"/>
    <property type="evidence" value="ECO:0007669"/>
    <property type="project" value="UniProtKB-UniRule"/>
</dbReference>
<evidence type="ECO:0000256" key="1">
    <source>
        <dbReference type="ARBA" id="ARBA00022490"/>
    </source>
</evidence>
<dbReference type="Proteomes" id="UP000094707">
    <property type="component" value="Chromosome I"/>
</dbReference>
<dbReference type="PANTHER" id="PTHR43864:SF1">
    <property type="entry name" value="XANTHINE PHOSPHORIBOSYLTRANSFERASE"/>
    <property type="match status" value="1"/>
</dbReference>
<comment type="function">
    <text evidence="5">Catalyzes a salvage reaction resulting in the formation of IMP that is energically less costly than de novo synthesis.</text>
</comment>
<organism evidence="7 8">
    <name type="scientific">Methanobacterium congolense</name>
    <dbReference type="NCBI Taxonomy" id="118062"/>
    <lineage>
        <taxon>Archaea</taxon>
        <taxon>Methanobacteriati</taxon>
        <taxon>Methanobacteriota</taxon>
        <taxon>Methanomada group</taxon>
        <taxon>Methanobacteria</taxon>
        <taxon>Methanobacteriales</taxon>
        <taxon>Methanobacteriaceae</taxon>
        <taxon>Methanobacterium</taxon>
    </lineage>
</organism>
<dbReference type="AlphaFoldDB" id="A0A1D3L5B3"/>
<sequence>MFEKLKKSLIESPVVKKGDYDYFVHPVTDGVPLVEPEILEEVAEGISKFGDMDVDKIVCVEAMGIHIATALSLKTGKPFVVIRKRSYGLEGEVAVHQMTGYSEGKLYINGLNKGDKVILVDDVVSTGGTMIAVLKALEAIGVEIVDVMAVIEKGKGKYVVEDETGVKVRSLVKLNVVDGKVVIEGSVDETL</sequence>
<proteinExistence type="inferred from homology"/>
<evidence type="ECO:0000256" key="4">
    <source>
        <dbReference type="ARBA" id="ARBA00022726"/>
    </source>
</evidence>
<dbReference type="GO" id="GO:0032264">
    <property type="term" value="P:IMP salvage"/>
    <property type="evidence" value="ECO:0007669"/>
    <property type="project" value="UniProtKB-UniRule"/>
</dbReference>
<dbReference type="GO" id="GO:0052657">
    <property type="term" value="F:guanine phosphoribosyltransferase activity"/>
    <property type="evidence" value="ECO:0007669"/>
    <property type="project" value="RHEA"/>
</dbReference>
<comment type="subunit">
    <text evidence="5">Homodimer.</text>
</comment>
<dbReference type="InterPro" id="IPR050118">
    <property type="entry name" value="Pur/Pyrimidine_PRTase"/>
</dbReference>
<keyword evidence="1 5" id="KW-0963">Cytoplasm</keyword>
<comment type="similarity">
    <text evidence="5">Belongs to the purine/pyrimidine phosphoribosyltransferase family. Archaeal HPRT subfamily.</text>
</comment>
<evidence type="ECO:0000259" key="6">
    <source>
        <dbReference type="Pfam" id="PF00156"/>
    </source>
</evidence>
<dbReference type="SUPFAM" id="SSF53271">
    <property type="entry name" value="PRTase-like"/>
    <property type="match status" value="1"/>
</dbReference>
<dbReference type="UniPathway" id="UPA00591">
    <property type="reaction ID" value="UER00648"/>
</dbReference>
<evidence type="ECO:0000256" key="2">
    <source>
        <dbReference type="ARBA" id="ARBA00022676"/>
    </source>
</evidence>
<dbReference type="CDD" id="cd06223">
    <property type="entry name" value="PRTases_typeI"/>
    <property type="match status" value="1"/>
</dbReference>
<dbReference type="GO" id="GO:0005737">
    <property type="term" value="C:cytoplasm"/>
    <property type="evidence" value="ECO:0007669"/>
    <property type="project" value="UniProtKB-SubCell"/>
</dbReference>
<evidence type="ECO:0000313" key="7">
    <source>
        <dbReference type="EMBL" id="SCG86748.1"/>
    </source>
</evidence>
<dbReference type="NCBIfam" id="NF002635">
    <property type="entry name" value="PRK02304.1-4"/>
    <property type="match status" value="1"/>
</dbReference>
<comment type="pathway">
    <text evidence="5">Purine metabolism; IMP biosynthesis via salvage pathway; IMP from hypoxanthine: step 1/1.</text>
</comment>
<dbReference type="InterPro" id="IPR029057">
    <property type="entry name" value="PRTase-like"/>
</dbReference>
<keyword evidence="8" id="KW-1185">Reference proteome</keyword>
<dbReference type="OrthoDB" id="8323at2157"/>
<evidence type="ECO:0000256" key="5">
    <source>
        <dbReference type="HAMAP-Rule" id="MF_01467"/>
    </source>
</evidence>
<dbReference type="HAMAP" id="MF_01467">
    <property type="entry name" value="Hypx_phosphoribosyltr"/>
    <property type="match status" value="1"/>
</dbReference>
<comment type="catalytic activity">
    <reaction evidence="5">
        <text>GMP + diphosphate = guanine + 5-phospho-alpha-D-ribose 1-diphosphate</text>
        <dbReference type="Rhea" id="RHEA:25424"/>
        <dbReference type="ChEBI" id="CHEBI:16235"/>
        <dbReference type="ChEBI" id="CHEBI:33019"/>
        <dbReference type="ChEBI" id="CHEBI:58017"/>
        <dbReference type="ChEBI" id="CHEBI:58115"/>
    </reaction>
</comment>
<accession>A0A1D3L5B3</accession>
<dbReference type="EC" id="2.4.2.8" evidence="5"/>
<dbReference type="NCBIfam" id="NF040646">
    <property type="entry name" value="HPT_Archaea"/>
    <property type="match status" value="1"/>
</dbReference>
<gene>
    <name evidence="5 7" type="primary">hpt</name>
    <name evidence="7" type="ORF">MCBB_2209</name>
</gene>
<dbReference type="GO" id="GO:0006166">
    <property type="term" value="P:purine ribonucleoside salvage"/>
    <property type="evidence" value="ECO:0007669"/>
    <property type="project" value="UniProtKB-KW"/>
</dbReference>
<comment type="subcellular location">
    <subcellularLocation>
        <location evidence="5">Cytoplasm</location>
    </subcellularLocation>
</comment>
<dbReference type="KEGG" id="mcub:MCBB_2209"/>
<dbReference type="EMBL" id="LT607756">
    <property type="protein sequence ID" value="SCG86748.1"/>
    <property type="molecule type" value="Genomic_DNA"/>
</dbReference>
<keyword evidence="4 5" id="KW-0660">Purine salvage</keyword>
<reference evidence="7 8" key="1">
    <citation type="submission" date="2016-08" db="EMBL/GenBank/DDBJ databases">
        <authorList>
            <person name="Seilhamer J.J."/>
        </authorList>
    </citation>
    <scope>NUCLEOTIDE SEQUENCE [LARGE SCALE GENOMIC DNA]</scope>
    <source>
        <strain evidence="7">Buetzberg</strain>
    </source>
</reference>